<dbReference type="STRING" id="572479.Hprae_1044"/>
<evidence type="ECO:0000313" key="3">
    <source>
        <dbReference type="EMBL" id="ADO77196.1"/>
    </source>
</evidence>
<dbReference type="RefSeq" id="WP_014553229.1">
    <property type="nucleotide sequence ID" value="NC_017455.1"/>
</dbReference>
<name>E3DLF7_HALPG</name>
<keyword evidence="4" id="KW-1185">Reference proteome</keyword>
<dbReference type="AlphaFoldDB" id="E3DLF7"/>
<feature type="signal peptide" evidence="1">
    <location>
        <begin position="1"/>
        <end position="21"/>
    </location>
</feature>
<dbReference type="HOGENOM" id="CLU_064076_1_2_9"/>
<evidence type="ECO:0000256" key="1">
    <source>
        <dbReference type="SAM" id="SignalP"/>
    </source>
</evidence>
<keyword evidence="1" id="KW-0732">Signal</keyword>
<evidence type="ECO:0000259" key="2">
    <source>
        <dbReference type="Pfam" id="PF00497"/>
    </source>
</evidence>
<proteinExistence type="predicted"/>
<evidence type="ECO:0000313" key="4">
    <source>
        <dbReference type="Proteomes" id="UP000006866"/>
    </source>
</evidence>
<dbReference type="InterPro" id="IPR001638">
    <property type="entry name" value="Solute-binding_3/MltF_N"/>
</dbReference>
<reference evidence="3 4" key="2">
    <citation type="journal article" date="2011" name="Stand. Genomic Sci.">
        <title>Complete genome sequence of the extremely halophilic Halanaerobium praevalens type strain (GSL).</title>
        <authorList>
            <person name="Ivanova N."/>
            <person name="Sikorski J."/>
            <person name="Chertkov O."/>
            <person name="Nolan M."/>
            <person name="Lucas S."/>
            <person name="Hammon N."/>
            <person name="Deshpande S."/>
            <person name="Cheng J.F."/>
            <person name="Tapia R."/>
            <person name="Han C."/>
            <person name="Goodwin L."/>
            <person name="Pitluck S."/>
            <person name="Huntemann M."/>
            <person name="Liolios K."/>
            <person name="Pagani I."/>
            <person name="Mavromatis K."/>
            <person name="Ovchinikova G."/>
            <person name="Pati A."/>
            <person name="Chen A."/>
            <person name="Palaniappan K."/>
            <person name="Land M."/>
            <person name="Hauser L."/>
            <person name="Brambilla E.M."/>
            <person name="Kannan K.P."/>
            <person name="Rohde M."/>
            <person name="Tindall B.J."/>
            <person name="Goker M."/>
            <person name="Detter J.C."/>
            <person name="Woyke T."/>
            <person name="Bristow J."/>
            <person name="Eisen J.A."/>
            <person name="Markowitz V."/>
            <person name="Hugenholtz P."/>
            <person name="Kyrpides N.C."/>
            <person name="Klenk H.P."/>
            <person name="Lapidus A."/>
        </authorList>
    </citation>
    <scope>NUCLEOTIDE SEQUENCE [LARGE SCALE GENOMIC DNA]</scope>
    <source>
        <strain evidence="4">ATCC 33744 / DSM 2228 / GSL</strain>
    </source>
</reference>
<protein>
    <submittedName>
        <fullName evidence="3">Extracellular solute-binding protein family 3</fullName>
    </submittedName>
</protein>
<dbReference type="KEGG" id="hpk:Hprae_1044"/>
<dbReference type="eggNOG" id="COG0834">
    <property type="taxonomic scope" value="Bacteria"/>
</dbReference>
<feature type="chain" id="PRO_5003168627" evidence="1">
    <location>
        <begin position="22"/>
        <end position="250"/>
    </location>
</feature>
<accession>E3DLF7</accession>
<sequence length="250" mass="29018">MKTKVIIISCLILLISTPIYANQIPEFTIMTEEWRPYNFSEDSQIKGISTDILVLILDKIGSKQNRSDIEIYPWARAYNQAQTKANTILYTTARTKAREDLFKWVGPIFKIEFNLWAAKKRNIEINSVADLNQYQIGTLRYDVLESILLTNTNLEKNNLDRVSSNILNTKKLYKNRIDLVATSNKTMVQTSHDLELNTDWFENVYSFGEKSMNFAFHKNTPDYIIESFQAAFDELKANGQIAEIFNKYQN</sequence>
<dbReference type="OrthoDB" id="9775197at2"/>
<dbReference type="PANTHER" id="PTHR38834:SF3">
    <property type="entry name" value="SOLUTE-BINDING PROTEIN FAMILY 3_N-TERMINAL DOMAIN-CONTAINING PROTEIN"/>
    <property type="match status" value="1"/>
</dbReference>
<dbReference type="Gene3D" id="3.40.190.10">
    <property type="entry name" value="Periplasmic binding protein-like II"/>
    <property type="match status" value="2"/>
</dbReference>
<dbReference type="PATRIC" id="fig|572479.3.peg.1057"/>
<reference evidence="4" key="1">
    <citation type="submission" date="2010-10" db="EMBL/GenBank/DDBJ databases">
        <title>The complete genome of Halanaerobium praevalens DSM 2228.</title>
        <authorList>
            <consortium name="US DOE Joint Genome Institute (JGI-PGF)"/>
            <person name="Lucas S."/>
            <person name="Copeland A."/>
            <person name="Lapidus A."/>
            <person name="Glavina del Rio T."/>
            <person name="Dalin E."/>
            <person name="Tice H."/>
            <person name="Bruce D."/>
            <person name="Goodwin L."/>
            <person name="Pitluck S."/>
            <person name="Kyrpides N."/>
            <person name="Mavromatis K."/>
            <person name="Ivanova N."/>
            <person name="Ovchinnikova G."/>
            <person name="Chertkov O."/>
            <person name="Detter J.C."/>
            <person name="Han C."/>
            <person name="Larimer F."/>
            <person name="Land M."/>
            <person name="Hauser L."/>
            <person name="Markowitz V."/>
            <person name="Cheng J.-F."/>
            <person name="Hugenholtz P."/>
            <person name="Woyke T."/>
            <person name="Wu D."/>
            <person name="Tindall B."/>
            <person name="Pomrenke H.G."/>
            <person name="Brambilla E."/>
            <person name="Klenk H.-P."/>
            <person name="Eisen J.A."/>
        </authorList>
    </citation>
    <scope>NUCLEOTIDE SEQUENCE [LARGE SCALE GENOMIC DNA]</scope>
    <source>
        <strain evidence="4">ATCC 33744 / DSM 2228 / GSL</strain>
    </source>
</reference>
<dbReference type="PANTHER" id="PTHR38834">
    <property type="entry name" value="PERIPLASMIC SUBSTRATE BINDING PROTEIN FAMILY 3"/>
    <property type="match status" value="1"/>
</dbReference>
<dbReference type="Proteomes" id="UP000006866">
    <property type="component" value="Chromosome"/>
</dbReference>
<dbReference type="EMBL" id="CP002175">
    <property type="protein sequence ID" value="ADO77196.1"/>
    <property type="molecule type" value="Genomic_DNA"/>
</dbReference>
<dbReference type="Pfam" id="PF00497">
    <property type="entry name" value="SBP_bac_3"/>
    <property type="match status" value="1"/>
</dbReference>
<feature type="domain" description="Solute-binding protein family 3/N-terminal" evidence="2">
    <location>
        <begin position="30"/>
        <end position="248"/>
    </location>
</feature>
<dbReference type="SUPFAM" id="SSF53850">
    <property type="entry name" value="Periplasmic binding protein-like II"/>
    <property type="match status" value="1"/>
</dbReference>
<gene>
    <name evidence="3" type="ordered locus">Hprae_1044</name>
</gene>
<organism evidence="3 4">
    <name type="scientific">Halanaerobium praevalens (strain ATCC 33744 / DSM 2228 / GSL)</name>
    <dbReference type="NCBI Taxonomy" id="572479"/>
    <lineage>
        <taxon>Bacteria</taxon>
        <taxon>Bacillati</taxon>
        <taxon>Bacillota</taxon>
        <taxon>Clostridia</taxon>
        <taxon>Halanaerobiales</taxon>
        <taxon>Halanaerobiaceae</taxon>
        <taxon>Halanaerobium</taxon>
    </lineage>
</organism>